<evidence type="ECO:0000313" key="3">
    <source>
        <dbReference type="Proteomes" id="UP000305883"/>
    </source>
</evidence>
<reference evidence="2 3" key="1">
    <citation type="journal article" date="2019" name="Genome Biol. Evol.">
        <title>Genomic Plasticity Mediated by Transposable Elements in the Plant Pathogenic Fungus Colletotrichum higginsianum.</title>
        <authorList>
            <person name="Tsushima A."/>
            <person name="Gan P."/>
            <person name="Kumakura N."/>
            <person name="Narusaka M."/>
            <person name="Takano Y."/>
            <person name="Narusaka Y."/>
            <person name="Shirasu K."/>
        </authorList>
    </citation>
    <scope>NUCLEOTIDE SEQUENCE [LARGE SCALE GENOMIC DNA]</scope>
    <source>
        <strain evidence="2 3">MAFF305635-RFP</strain>
    </source>
</reference>
<dbReference type="AlphaFoldDB" id="A0A4T0WDT3"/>
<feature type="compositionally biased region" description="Basic and acidic residues" evidence="1">
    <location>
        <begin position="101"/>
        <end position="111"/>
    </location>
</feature>
<sequence>MPPSRPTARCCRAVQQQIRTPLDNIWITDGVLASAFERYCHVSRLTRRKSSSVPGPLENRRRLGKRKMTDLHMNTQPTLPPWAIDFPVDLSQWTWQPPTKRSSDETRDLRSQRSQRSQSVASWGLRWWTNSTVPKQVQTDRAGIENPSKISFHDQLAKARAAVAASTSNAIGPAYYNFIGGLQNDLNMGLLDPADVDMAVSTFPPSLIDTGVAGEVIDAAIEMFLSAVVNGIASSEVLGPSGFDASLWNLVLNRISQLPASDATTLLFQTTLDTMPPQYVNDAHEGIIAAVQRLAASHSTERGRAADIGAALRRLSPIGHGVLLEEIESAVYQGLAVFEEETRQKLRFLWLQTLAHMPLVDTDYLLDACVRSAYFDREVSSLIGRDLSRLLIQQWASRGYLHGLTSIEAAWDHDSSNHAEWSLALLSIHICDLVPAGNRDKNHVGLLMSLFKSLRRLGREDELMASVRSYYEAMETLPILPFKHLAMASCDHGTALEIFFLLDSNTAKLDACLGSIWDWTAWTHYVQAMIEDESIMPRDVWMVIDGSVGRSFKGPMGPSLLTRRTKLMEDMAVWFSQARHLTDAMAHRNVCLCVGWLCGNGIALSNKVLVAIMSVVTRELKRGEFGRTRRLAWFLNLIERYQGPEERRVVTQVLQRWRTANNELYLKAQQQANQRALE</sequence>
<evidence type="ECO:0000256" key="1">
    <source>
        <dbReference type="SAM" id="MobiDB-lite"/>
    </source>
</evidence>
<accession>A0A4T0WDT3</accession>
<comment type="caution">
    <text evidence="2">The sequence shown here is derived from an EMBL/GenBank/DDBJ whole genome shotgun (WGS) entry which is preliminary data.</text>
</comment>
<dbReference type="OrthoDB" id="5428038at2759"/>
<protein>
    <recommendedName>
        <fullName evidence="4">Fungal specific transcription factor domain containing protein</fullName>
    </recommendedName>
</protein>
<feature type="region of interest" description="Disordered" evidence="1">
    <location>
        <begin position="95"/>
        <end position="115"/>
    </location>
</feature>
<organism evidence="2 3">
    <name type="scientific">Colletotrichum higginsianum</name>
    <dbReference type="NCBI Taxonomy" id="80884"/>
    <lineage>
        <taxon>Eukaryota</taxon>
        <taxon>Fungi</taxon>
        <taxon>Dikarya</taxon>
        <taxon>Ascomycota</taxon>
        <taxon>Pezizomycotina</taxon>
        <taxon>Sordariomycetes</taxon>
        <taxon>Hypocreomycetidae</taxon>
        <taxon>Glomerellales</taxon>
        <taxon>Glomerellaceae</taxon>
        <taxon>Colletotrichum</taxon>
        <taxon>Colletotrichum destructivum species complex</taxon>
    </lineage>
</organism>
<name>A0A4T0WDT3_9PEZI</name>
<dbReference type="EMBL" id="MWPZ01000002">
    <property type="protein sequence ID" value="TID04263.1"/>
    <property type="molecule type" value="Genomic_DNA"/>
</dbReference>
<evidence type="ECO:0000313" key="2">
    <source>
        <dbReference type="EMBL" id="TID04263.1"/>
    </source>
</evidence>
<gene>
    <name evidence="2" type="ORF">CH35J_002411</name>
</gene>
<evidence type="ECO:0008006" key="4">
    <source>
        <dbReference type="Google" id="ProtNLM"/>
    </source>
</evidence>
<dbReference type="Proteomes" id="UP000305883">
    <property type="component" value="Unassembled WGS sequence"/>
</dbReference>
<proteinExistence type="predicted"/>